<accession>A0A068F2I5</accession>
<sequence length="37" mass="4614">MMYVTFLRIIRVVIDGLLMRKRLIGLFPNWRKSDWQF</sequence>
<dbReference type="KEGG" id="vg:23679616"/>
<keyword evidence="2" id="KW-1185">Reference proteome</keyword>
<reference evidence="1 2" key="1">
    <citation type="submission" date="2014-03" db="EMBL/GenBank/DDBJ databases">
        <authorList>
            <person name="Yoder B.A."/>
            <person name="Colicchio M.A."/>
            <person name="Schafer C.E."/>
            <person name="Abrahim M.R."/>
            <person name="Adkins N.L."/>
            <person name="Burke K.A."/>
            <person name="Churilla B.M."/>
            <person name="Cohen K.L."/>
            <person name="Fasoranti T.O."/>
            <person name="Genkil J.S."/>
            <person name="Kramer Z.J."/>
            <person name="Prout A.K."/>
            <person name="Schwarz A.G."/>
            <person name="Tish M."/>
            <person name="Vispute N."/>
            <person name="Wilkes K.E."/>
            <person name="Williams C.R."/>
            <person name="Xiao X."/>
            <person name="Yu V.J."/>
            <person name="Lapin J.S."/>
            <person name="Ott C.T."/>
            <person name="Walburn T.D."/>
            <person name="Bradley K.W."/>
            <person name="Clarke D.Q."/>
            <person name="Lewis M.F."/>
            <person name="Barker L.P."/>
            <person name="Bailey C."/>
            <person name="Asai D.J."/>
            <person name="Bowman C.A."/>
            <person name="Russell D.A."/>
            <person name="Pope W.H."/>
            <person name="Jacobs-Sera D."/>
            <person name="Hendrix R.W."/>
            <person name="Hatfull G.F."/>
        </authorList>
    </citation>
    <scope>NUCLEOTIDE SEQUENCE [LARGE SCALE GENOMIC DNA]</scope>
</reference>
<protein>
    <submittedName>
        <fullName evidence="1">Uncharacterized protein</fullName>
    </submittedName>
</protein>
<dbReference type="EMBL" id="KJ567043">
    <property type="protein sequence ID" value="AID58929.1"/>
    <property type="molecule type" value="Genomic_DNA"/>
</dbReference>
<dbReference type="GeneID" id="23679616"/>
<dbReference type="RefSeq" id="YP_009124852.1">
    <property type="nucleotide sequence ID" value="NC_026590.1"/>
</dbReference>
<dbReference type="Proteomes" id="UP000027491">
    <property type="component" value="Segment"/>
</dbReference>
<proteinExistence type="predicted"/>
<organism evidence="1 2">
    <name type="scientific">Mycobacterium phage Gaia</name>
    <dbReference type="NCBI Taxonomy" id="1486472"/>
    <lineage>
        <taxon>Viruses</taxon>
        <taxon>Duplodnaviria</taxon>
        <taxon>Heunggongvirae</taxon>
        <taxon>Uroviricota</taxon>
        <taxon>Caudoviricetes</taxon>
        <taxon>Gaiavirus</taxon>
        <taxon>Gaiavirus gaia</taxon>
    </lineage>
</organism>
<name>A0A068F2I5_9CAUD</name>
<gene>
    <name evidence="1" type="primary">110</name>
    <name evidence="1" type="ORF">PBI_GAIA_110</name>
</gene>
<evidence type="ECO:0000313" key="2">
    <source>
        <dbReference type="Proteomes" id="UP000027491"/>
    </source>
</evidence>
<evidence type="ECO:0000313" key="1">
    <source>
        <dbReference type="EMBL" id="AID58929.1"/>
    </source>
</evidence>